<evidence type="ECO:0000313" key="4">
    <source>
        <dbReference type="Proteomes" id="UP000824151"/>
    </source>
</evidence>
<feature type="compositionally biased region" description="Low complexity" evidence="1">
    <location>
        <begin position="23"/>
        <end position="39"/>
    </location>
</feature>
<dbReference type="AlphaFoldDB" id="A0A9D2A895"/>
<reference evidence="3" key="1">
    <citation type="journal article" date="2021" name="PeerJ">
        <title>Extensive microbial diversity within the chicken gut microbiome revealed by metagenomics and culture.</title>
        <authorList>
            <person name="Gilroy R."/>
            <person name="Ravi A."/>
            <person name="Getino M."/>
            <person name="Pursley I."/>
            <person name="Horton D.L."/>
            <person name="Alikhan N.F."/>
            <person name="Baker D."/>
            <person name="Gharbi K."/>
            <person name="Hall N."/>
            <person name="Watson M."/>
            <person name="Adriaenssens E.M."/>
            <person name="Foster-Nyarko E."/>
            <person name="Jarju S."/>
            <person name="Secka A."/>
            <person name="Antonio M."/>
            <person name="Oren A."/>
            <person name="Chaudhuri R.R."/>
            <person name="La Ragione R."/>
            <person name="Hildebrand F."/>
            <person name="Pallen M.J."/>
        </authorList>
    </citation>
    <scope>NUCLEOTIDE SEQUENCE</scope>
    <source>
        <strain evidence="3">ChiHejej3B27-3195</strain>
    </source>
</reference>
<evidence type="ECO:0000256" key="2">
    <source>
        <dbReference type="SAM" id="SignalP"/>
    </source>
</evidence>
<evidence type="ECO:0000313" key="3">
    <source>
        <dbReference type="EMBL" id="HIX00549.1"/>
    </source>
</evidence>
<name>A0A9D2A895_9MICC</name>
<feature type="region of interest" description="Disordered" evidence="1">
    <location>
        <begin position="190"/>
        <end position="229"/>
    </location>
</feature>
<feature type="signal peptide" evidence="2">
    <location>
        <begin position="1"/>
        <end position="20"/>
    </location>
</feature>
<feature type="region of interest" description="Disordered" evidence="1">
    <location>
        <begin position="423"/>
        <end position="469"/>
    </location>
</feature>
<keyword evidence="2" id="KW-0732">Signal</keyword>
<comment type="caution">
    <text evidence="3">The sequence shown here is derived from an EMBL/GenBank/DDBJ whole genome shotgun (WGS) entry which is preliminary data.</text>
</comment>
<sequence>MKTHTLSWSSLALLAPLLLASCSSDTPDAGDSGSSGDSGSETDAPEGASASEAADPSDRETSEAGGPAPRLAVTHEGGVAVVDGATLEVLEDFPAEGFLRVSPAGDGRHFFLTEGETFRLLDGGTWGEPHGDHNHYYATDPFLSDITVEGDTPGHVVGHDGRGALFFDGSGEIAEFDLTDLDVTGELETESASTDEAHHGVAVPLDDGGRVETLGDSETRSGARVLDGEGEEVARNEDCPGIHGETGGPDGTVAFGCEDGVLIWDGDEFTTIKADEDYARSGNLFAHPDSGVLLGDYNEDPDSEEPMTSVALFDVEGEEMTTVDVGSAYNFRSLARGPEGEALVLAEDGILHVYDADSGETLDEIEVLESWTEPEEWQEPRPAIRVVDDIAYITDPSEQELHMVDLVEGEVVNSAELDIEPNELAVVDGRPVEGVTPEQDDDDHDHEDGSDDHDHDGHDHDEEHDDHDH</sequence>
<dbReference type="EMBL" id="DXGD01000385">
    <property type="protein sequence ID" value="HIX00549.1"/>
    <property type="molecule type" value="Genomic_DNA"/>
</dbReference>
<feature type="compositionally biased region" description="Basic and acidic residues" evidence="1">
    <location>
        <begin position="452"/>
        <end position="469"/>
    </location>
</feature>
<dbReference type="Proteomes" id="UP000824151">
    <property type="component" value="Unassembled WGS sequence"/>
</dbReference>
<feature type="compositionally biased region" description="Acidic residues" evidence="1">
    <location>
        <begin position="438"/>
        <end position="451"/>
    </location>
</feature>
<feature type="chain" id="PRO_5038693528" evidence="2">
    <location>
        <begin position="21"/>
        <end position="469"/>
    </location>
</feature>
<dbReference type="InterPro" id="IPR015943">
    <property type="entry name" value="WD40/YVTN_repeat-like_dom_sf"/>
</dbReference>
<gene>
    <name evidence="3" type="ORF">H9871_10455</name>
</gene>
<dbReference type="Gene3D" id="2.130.10.10">
    <property type="entry name" value="YVTN repeat-like/Quinoprotein amine dehydrogenase"/>
    <property type="match status" value="1"/>
</dbReference>
<organism evidence="3 4">
    <name type="scientific">Candidatus Nesterenkonia stercoripullorum</name>
    <dbReference type="NCBI Taxonomy" id="2838701"/>
    <lineage>
        <taxon>Bacteria</taxon>
        <taxon>Bacillati</taxon>
        <taxon>Actinomycetota</taxon>
        <taxon>Actinomycetes</taxon>
        <taxon>Micrococcales</taxon>
        <taxon>Micrococcaceae</taxon>
        <taxon>Nesterenkonia</taxon>
    </lineage>
</organism>
<dbReference type="PROSITE" id="PS51257">
    <property type="entry name" value="PROKAR_LIPOPROTEIN"/>
    <property type="match status" value="1"/>
</dbReference>
<protein>
    <submittedName>
        <fullName evidence="3">Uncharacterized protein</fullName>
    </submittedName>
</protein>
<feature type="region of interest" description="Disordered" evidence="1">
    <location>
        <begin position="23"/>
        <end position="73"/>
    </location>
</feature>
<evidence type="ECO:0000256" key="1">
    <source>
        <dbReference type="SAM" id="MobiDB-lite"/>
    </source>
</evidence>
<proteinExistence type="predicted"/>
<accession>A0A9D2A895</accession>
<dbReference type="SUPFAM" id="SSF50969">
    <property type="entry name" value="YVTN repeat-like/Quinoprotein amine dehydrogenase"/>
    <property type="match status" value="1"/>
</dbReference>
<reference evidence="3" key="2">
    <citation type="submission" date="2021-04" db="EMBL/GenBank/DDBJ databases">
        <authorList>
            <person name="Gilroy R."/>
        </authorList>
    </citation>
    <scope>NUCLEOTIDE SEQUENCE</scope>
    <source>
        <strain evidence="3">ChiHejej3B27-3195</strain>
    </source>
</reference>
<dbReference type="InterPro" id="IPR011044">
    <property type="entry name" value="Quino_amine_DH_bsu"/>
</dbReference>